<comment type="caution">
    <text evidence="4">The sequence shown here is derived from an EMBL/GenBank/DDBJ whole genome shotgun (WGS) entry which is preliminary data.</text>
</comment>
<dbReference type="SUPFAM" id="SSF46934">
    <property type="entry name" value="UBA-like"/>
    <property type="match status" value="1"/>
</dbReference>
<dbReference type="GO" id="GO:0016192">
    <property type="term" value="P:vesicle-mediated transport"/>
    <property type="evidence" value="ECO:0007669"/>
    <property type="project" value="InterPro"/>
</dbReference>
<dbReference type="Pfam" id="PF02204">
    <property type="entry name" value="VPS9"/>
    <property type="match status" value="1"/>
</dbReference>
<dbReference type="STRING" id="1263082.A0A068RFT4"/>
<dbReference type="AlphaFoldDB" id="A0A068RFT4"/>
<dbReference type="GO" id="GO:0005085">
    <property type="term" value="F:guanyl-nucleotide exchange factor activity"/>
    <property type="evidence" value="ECO:0007669"/>
    <property type="project" value="InterPro"/>
</dbReference>
<sequence length="699" mass="79466">MILPCGDSKQSPTLVQVVLSQLLLGFRDMEQQQLRYTLLSSLLSTYILTNMGEQPPKKDNNDPVDPDTLADDFDEKAALHSNDAVSGNQDQELDEKAALHQEHQDELDALLSDSSPPTSRPESRSQEDHEATKPNNEELQHIFNQFDETDNDDDDDQHPDDNNSSQKRISTSDDSNNTDVSSGRRPSLADIKRTADETKGRERQEIPFDFNRFLEQMRRRSATPIKRYFKSFLQAFDRRPWAVNEQIKIIQDFLDFIYVKMRECEVWRNVSEQEFENAKEGMEKLVMNRLYHATFTPSTTDDKERDEILHQKISIFRWIRAEHLDIPDTTHNESFLTFAESELLKINNYKAPRDKLICILNCCKVIFGLIKHVDGEGGADKFLPILIYVVLRANPPRLVSNVQYISRFRNPEHLQSESGYYLTNLLGSITFIESMDANSLSITKEEFDANIERTMAELEQERPSVSQDKQKINYENALHPSRSPQAQAQPLIDPVKAAALIEKGSSFAQKTMQKPLNFVGKIFQGLNEGGSSGEEEHQPRQGDYYGGQPVYQNQPLPPTPPQGHYHQQQQQQQQQPYPSPNSIPHLPPRPLPPDPRAIEDARRAFDENLQSIITMFPNVEPDVCFMILQANDGQVGPTIDTLLEIADPPDTDKSNTEAAAEDGFPGTEAVLQMSAEQARNQSPPSNGKPEDNNDELIRL</sequence>
<feature type="domain" description="VPS9" evidence="3">
    <location>
        <begin position="303"/>
        <end position="441"/>
    </location>
</feature>
<dbReference type="GO" id="GO:0005829">
    <property type="term" value="C:cytosol"/>
    <property type="evidence" value="ECO:0007669"/>
    <property type="project" value="TreeGrafter"/>
</dbReference>
<organism evidence="4 5">
    <name type="scientific">Lichtheimia corymbifera JMRC:FSU:9682</name>
    <dbReference type="NCBI Taxonomy" id="1263082"/>
    <lineage>
        <taxon>Eukaryota</taxon>
        <taxon>Fungi</taxon>
        <taxon>Fungi incertae sedis</taxon>
        <taxon>Mucoromycota</taxon>
        <taxon>Mucoromycotina</taxon>
        <taxon>Mucoromycetes</taxon>
        <taxon>Mucorales</taxon>
        <taxon>Lichtheimiaceae</taxon>
        <taxon>Lichtheimia</taxon>
    </lineage>
</organism>
<evidence type="ECO:0000259" key="2">
    <source>
        <dbReference type="PROSITE" id="PS51140"/>
    </source>
</evidence>
<dbReference type="GO" id="GO:0043130">
    <property type="term" value="F:ubiquitin binding"/>
    <property type="evidence" value="ECO:0007669"/>
    <property type="project" value="InterPro"/>
</dbReference>
<dbReference type="Gene3D" id="1.20.1050.80">
    <property type="entry name" value="VPS9 domain"/>
    <property type="match status" value="1"/>
</dbReference>
<dbReference type="CDD" id="cd14279">
    <property type="entry name" value="CUE"/>
    <property type="match status" value="1"/>
</dbReference>
<dbReference type="InterPro" id="IPR009060">
    <property type="entry name" value="UBA-like_sf"/>
</dbReference>
<feature type="compositionally biased region" description="Basic and acidic residues" evidence="1">
    <location>
        <begin position="688"/>
        <end position="699"/>
    </location>
</feature>
<feature type="compositionally biased region" description="Polar residues" evidence="1">
    <location>
        <begin position="674"/>
        <end position="685"/>
    </location>
</feature>
<feature type="compositionally biased region" description="Acidic residues" evidence="1">
    <location>
        <begin position="147"/>
        <end position="158"/>
    </location>
</feature>
<dbReference type="EMBL" id="CBTN010000001">
    <property type="protein sequence ID" value="CDH48555.1"/>
    <property type="molecule type" value="Genomic_DNA"/>
</dbReference>
<dbReference type="PROSITE" id="PS51205">
    <property type="entry name" value="VPS9"/>
    <property type="match status" value="1"/>
</dbReference>
<feature type="compositionally biased region" description="Low complexity" evidence="1">
    <location>
        <begin position="172"/>
        <end position="181"/>
    </location>
</feature>
<dbReference type="InterPro" id="IPR003123">
    <property type="entry name" value="VPS9"/>
</dbReference>
<dbReference type="GO" id="GO:0030139">
    <property type="term" value="C:endocytic vesicle"/>
    <property type="evidence" value="ECO:0007669"/>
    <property type="project" value="TreeGrafter"/>
</dbReference>
<dbReference type="SUPFAM" id="SSF109993">
    <property type="entry name" value="VPS9 domain"/>
    <property type="match status" value="1"/>
</dbReference>
<evidence type="ECO:0000313" key="4">
    <source>
        <dbReference type="EMBL" id="CDH48555.1"/>
    </source>
</evidence>
<feature type="compositionally biased region" description="Low complexity" evidence="1">
    <location>
        <begin position="562"/>
        <end position="576"/>
    </location>
</feature>
<reference evidence="4" key="1">
    <citation type="submission" date="2013-08" db="EMBL/GenBank/DDBJ databases">
        <title>Gene expansion shapes genome architecture in the human pathogen Lichtheimia corymbifera: an evolutionary genomics analysis in the ancient terrestrial Mucorales (Mucoromycotina).</title>
        <authorList>
            <person name="Schwartze V.U."/>
            <person name="Winter S."/>
            <person name="Shelest E."/>
            <person name="Marcet-Houben M."/>
            <person name="Horn F."/>
            <person name="Wehner S."/>
            <person name="Hoffmann K."/>
            <person name="Riege K."/>
            <person name="Sammeth M."/>
            <person name="Nowrousian M."/>
            <person name="Valiante V."/>
            <person name="Linde J."/>
            <person name="Jacobsen I.D."/>
            <person name="Marz M."/>
            <person name="Brakhage A.A."/>
            <person name="Gabaldon T."/>
            <person name="Bocker S."/>
            <person name="Voigt K."/>
        </authorList>
    </citation>
    <scope>NUCLEOTIDE SEQUENCE [LARGE SCALE GENOMIC DNA]</scope>
    <source>
        <strain evidence="4">FSU 9682</strain>
    </source>
</reference>
<dbReference type="SMART" id="SM00546">
    <property type="entry name" value="CUE"/>
    <property type="match status" value="1"/>
</dbReference>
<dbReference type="Proteomes" id="UP000027586">
    <property type="component" value="Unassembled WGS sequence"/>
</dbReference>
<dbReference type="InterPro" id="IPR003892">
    <property type="entry name" value="CUE"/>
</dbReference>
<dbReference type="GO" id="GO:0031267">
    <property type="term" value="F:small GTPase binding"/>
    <property type="evidence" value="ECO:0007669"/>
    <property type="project" value="TreeGrafter"/>
</dbReference>
<name>A0A068RFT4_9FUNG</name>
<dbReference type="InterPro" id="IPR041545">
    <property type="entry name" value="DUF5601"/>
</dbReference>
<feature type="region of interest" description="Disordered" evidence="1">
    <location>
        <begin position="527"/>
        <end position="597"/>
    </location>
</feature>
<feature type="region of interest" description="Disordered" evidence="1">
    <location>
        <begin position="647"/>
        <end position="699"/>
    </location>
</feature>
<dbReference type="PANTHER" id="PTHR23101">
    <property type="entry name" value="RAB GDP/GTP EXCHANGE FACTOR"/>
    <property type="match status" value="1"/>
</dbReference>
<keyword evidence="5" id="KW-1185">Reference proteome</keyword>
<dbReference type="PANTHER" id="PTHR23101:SF25">
    <property type="entry name" value="GTPASE-ACTIVATING PROTEIN AND VPS9 DOMAIN-CONTAINING PROTEIN 1"/>
    <property type="match status" value="1"/>
</dbReference>
<protein>
    <submittedName>
        <fullName evidence="4">Related to vps9 (Involved in vacuoletrafficking)</fullName>
    </submittedName>
</protein>
<dbReference type="Gene3D" id="1.10.246.120">
    <property type="match status" value="1"/>
</dbReference>
<evidence type="ECO:0000259" key="3">
    <source>
        <dbReference type="PROSITE" id="PS51205"/>
    </source>
</evidence>
<dbReference type="InterPro" id="IPR045046">
    <property type="entry name" value="Vps9-like"/>
</dbReference>
<feature type="domain" description="CUE" evidence="2">
    <location>
        <begin position="604"/>
        <end position="647"/>
    </location>
</feature>
<dbReference type="PROSITE" id="PS51140">
    <property type="entry name" value="CUE"/>
    <property type="match status" value="1"/>
</dbReference>
<dbReference type="InterPro" id="IPR037191">
    <property type="entry name" value="VPS9_dom_sf"/>
</dbReference>
<dbReference type="Gene3D" id="1.10.8.10">
    <property type="entry name" value="DNA helicase RuvA subunit, C-terminal domain"/>
    <property type="match status" value="1"/>
</dbReference>
<proteinExistence type="predicted"/>
<evidence type="ECO:0000313" key="5">
    <source>
        <dbReference type="Proteomes" id="UP000027586"/>
    </source>
</evidence>
<dbReference type="SMART" id="SM00167">
    <property type="entry name" value="VPS9"/>
    <property type="match status" value="1"/>
</dbReference>
<dbReference type="VEuPathDB" id="FungiDB:LCOR_00331.1"/>
<accession>A0A068RFT4</accession>
<feature type="compositionally biased region" description="Basic and acidic residues" evidence="1">
    <location>
        <begin position="190"/>
        <end position="203"/>
    </location>
</feature>
<dbReference type="Pfam" id="PF02845">
    <property type="entry name" value="CUE"/>
    <property type="match status" value="1"/>
</dbReference>
<feature type="region of interest" description="Disordered" evidence="1">
    <location>
        <begin position="51"/>
        <end position="70"/>
    </location>
</feature>
<feature type="compositionally biased region" description="Basic and acidic residues" evidence="1">
    <location>
        <begin position="121"/>
        <end position="140"/>
    </location>
</feature>
<evidence type="ECO:0000256" key="1">
    <source>
        <dbReference type="SAM" id="MobiDB-lite"/>
    </source>
</evidence>
<gene>
    <name evidence="4" type="ORF">LCOR_00331.1</name>
</gene>
<feature type="compositionally biased region" description="Pro residues" evidence="1">
    <location>
        <begin position="577"/>
        <end position="595"/>
    </location>
</feature>
<dbReference type="Pfam" id="PF18151">
    <property type="entry name" value="DUF5601"/>
    <property type="match status" value="1"/>
</dbReference>
<dbReference type="OrthoDB" id="300289at2759"/>
<feature type="region of interest" description="Disordered" evidence="1">
    <location>
        <begin position="110"/>
        <end position="203"/>
    </location>
</feature>